<gene>
    <name evidence="2" type="ORF">PHACADRAFT_31200</name>
</gene>
<dbReference type="KEGG" id="pco:PHACADRAFT_31200"/>
<keyword evidence="1" id="KW-0812">Transmembrane</keyword>
<keyword evidence="1" id="KW-0472">Membrane</keyword>
<evidence type="ECO:0000256" key="1">
    <source>
        <dbReference type="SAM" id="Phobius"/>
    </source>
</evidence>
<evidence type="ECO:0000313" key="3">
    <source>
        <dbReference type="Proteomes" id="UP000008370"/>
    </source>
</evidence>
<dbReference type="RefSeq" id="XP_007398546.1">
    <property type="nucleotide sequence ID" value="XM_007398484.1"/>
</dbReference>
<feature type="transmembrane region" description="Helical" evidence="1">
    <location>
        <begin position="218"/>
        <end position="240"/>
    </location>
</feature>
<keyword evidence="1" id="KW-1133">Transmembrane helix</keyword>
<organism evidence="2 3">
    <name type="scientific">Phanerochaete carnosa (strain HHB-10118-sp)</name>
    <name type="common">White-rot fungus</name>
    <name type="synonym">Peniophora carnosa</name>
    <dbReference type="NCBI Taxonomy" id="650164"/>
    <lineage>
        <taxon>Eukaryota</taxon>
        <taxon>Fungi</taxon>
        <taxon>Dikarya</taxon>
        <taxon>Basidiomycota</taxon>
        <taxon>Agaricomycotina</taxon>
        <taxon>Agaricomycetes</taxon>
        <taxon>Polyporales</taxon>
        <taxon>Phanerochaetaceae</taxon>
        <taxon>Phanerochaete</taxon>
    </lineage>
</organism>
<dbReference type="GeneID" id="18919666"/>
<dbReference type="InParanoid" id="K5VMP6"/>
<evidence type="ECO:0000313" key="2">
    <source>
        <dbReference type="EMBL" id="EKM52733.1"/>
    </source>
</evidence>
<protein>
    <recommendedName>
        <fullName evidence="4">F-box domain-containing protein</fullName>
    </recommendedName>
</protein>
<dbReference type="OrthoDB" id="2798901at2759"/>
<accession>K5VMP6</accession>
<keyword evidence="3" id="KW-1185">Reference proteome</keyword>
<evidence type="ECO:0008006" key="4">
    <source>
        <dbReference type="Google" id="ProtNLM"/>
    </source>
</evidence>
<reference evidence="2 3" key="1">
    <citation type="journal article" date="2012" name="BMC Genomics">
        <title>Comparative genomics of the white-rot fungi, Phanerochaete carnosa and P. chrysosporium, to elucidate the genetic basis of the distinct wood types they colonize.</title>
        <authorList>
            <person name="Suzuki H."/>
            <person name="MacDonald J."/>
            <person name="Syed K."/>
            <person name="Salamov A."/>
            <person name="Hori C."/>
            <person name="Aerts A."/>
            <person name="Henrissat B."/>
            <person name="Wiebenga A."/>
            <person name="vanKuyk P.A."/>
            <person name="Barry K."/>
            <person name="Lindquist E."/>
            <person name="LaButti K."/>
            <person name="Lapidus A."/>
            <person name="Lucas S."/>
            <person name="Coutinho P."/>
            <person name="Gong Y."/>
            <person name="Samejima M."/>
            <person name="Mahadevan R."/>
            <person name="Abou-Zaid M."/>
            <person name="de Vries R.P."/>
            <person name="Igarashi K."/>
            <person name="Yadav J.S."/>
            <person name="Grigoriev I.V."/>
            <person name="Master E.R."/>
        </authorList>
    </citation>
    <scope>NUCLEOTIDE SEQUENCE [LARGE SCALE GENOMIC DNA]</scope>
    <source>
        <strain evidence="2 3">HHB-10118-sp</strain>
    </source>
</reference>
<dbReference type="EMBL" id="JH930475">
    <property type="protein sequence ID" value="EKM52733.1"/>
    <property type="molecule type" value="Genomic_DNA"/>
</dbReference>
<name>K5VMP6_PHACS</name>
<dbReference type="Proteomes" id="UP000008370">
    <property type="component" value="Unassembled WGS sequence"/>
</dbReference>
<dbReference type="AlphaFoldDB" id="K5VMP6"/>
<proteinExistence type="predicted"/>
<sequence>MPLLTQYTYIRRAITNASAPTQPSPGPTVYRRIAAKPGLPPELFGCPESGSRTLLSSTYTPSTQQSPTVPLQISEQLAPLECSPFHRPYHLSYLSATSPPHQAPLNVHQCNTRPDTCVVPAVVQPLPLPISKLSQELVNAILDQVAYTRDRDKFPVIPQGDLVSCSLTCRKWLARSSYHLLRRLHFEAPGDFSTQEDSEKVYGRLEQLMIASRTSCRLMAYITGLPVLWSGGMPSLVLLVDNIKLAFPRLSILRFDGSP</sequence>
<dbReference type="HOGENOM" id="CLU_1074043_0_0_1"/>